<dbReference type="GO" id="GO:0004725">
    <property type="term" value="F:protein tyrosine phosphatase activity"/>
    <property type="evidence" value="ECO:0007669"/>
    <property type="project" value="TreeGrafter"/>
</dbReference>
<evidence type="ECO:0000259" key="2">
    <source>
        <dbReference type="PROSITE" id="PS50206"/>
    </source>
</evidence>
<dbReference type="PANTHER" id="PTHR10828:SF38">
    <property type="entry name" value="ARSENICAL-RESISTANCE PROTEIN 2-RELATED"/>
    <property type="match status" value="1"/>
</dbReference>
<name>A0A7S2RKG5_9STRA</name>
<dbReference type="SUPFAM" id="SSF52821">
    <property type="entry name" value="Rhodanese/Cell cycle control phosphatase"/>
    <property type="match status" value="1"/>
</dbReference>
<feature type="domain" description="Rhodanese" evidence="2">
    <location>
        <begin position="42"/>
        <end position="147"/>
    </location>
</feature>
<feature type="region of interest" description="Disordered" evidence="1">
    <location>
        <begin position="1"/>
        <end position="20"/>
    </location>
</feature>
<dbReference type="EMBL" id="HBHJ01008448">
    <property type="protein sequence ID" value="CAD9673690.1"/>
    <property type="molecule type" value="Transcribed_RNA"/>
</dbReference>
<dbReference type="Pfam" id="PF00581">
    <property type="entry name" value="Rhodanese"/>
    <property type="match status" value="1"/>
</dbReference>
<evidence type="ECO:0000256" key="1">
    <source>
        <dbReference type="SAM" id="MobiDB-lite"/>
    </source>
</evidence>
<protein>
    <recommendedName>
        <fullName evidence="2">Rhodanese domain-containing protein</fullName>
    </recommendedName>
</protein>
<dbReference type="SMART" id="SM00450">
    <property type="entry name" value="RHOD"/>
    <property type="match status" value="1"/>
</dbReference>
<gene>
    <name evidence="3" type="ORF">RMAR1173_LOCUS5481</name>
</gene>
<reference evidence="3" key="1">
    <citation type="submission" date="2021-01" db="EMBL/GenBank/DDBJ databases">
        <authorList>
            <person name="Corre E."/>
            <person name="Pelletier E."/>
            <person name="Niang G."/>
            <person name="Scheremetjew M."/>
            <person name="Finn R."/>
            <person name="Kale V."/>
            <person name="Holt S."/>
            <person name="Cochrane G."/>
            <person name="Meng A."/>
            <person name="Brown T."/>
            <person name="Cohen L."/>
        </authorList>
    </citation>
    <scope>NUCLEOTIDE SEQUENCE</scope>
    <source>
        <strain evidence="3">CCMP1243</strain>
    </source>
</reference>
<dbReference type="InterPro" id="IPR036873">
    <property type="entry name" value="Rhodanese-like_dom_sf"/>
</dbReference>
<dbReference type="Gene3D" id="3.40.250.10">
    <property type="entry name" value="Rhodanese-like domain"/>
    <property type="match status" value="1"/>
</dbReference>
<dbReference type="PROSITE" id="PS50206">
    <property type="entry name" value="RHODANESE_3"/>
    <property type="match status" value="1"/>
</dbReference>
<dbReference type="PANTHER" id="PTHR10828">
    <property type="entry name" value="M-PHASE INDUCER PHOSPHATASE DUAL SPECIFICITY PHOSPHATASE CDC25"/>
    <property type="match status" value="1"/>
</dbReference>
<organism evidence="3">
    <name type="scientific">Rhizochromulina marina</name>
    <dbReference type="NCBI Taxonomy" id="1034831"/>
    <lineage>
        <taxon>Eukaryota</taxon>
        <taxon>Sar</taxon>
        <taxon>Stramenopiles</taxon>
        <taxon>Ochrophyta</taxon>
        <taxon>Dictyochophyceae</taxon>
        <taxon>Rhizochromulinales</taxon>
        <taxon>Rhizochromulina</taxon>
    </lineage>
</organism>
<accession>A0A7S2RKG5</accession>
<dbReference type="GO" id="GO:0005634">
    <property type="term" value="C:nucleus"/>
    <property type="evidence" value="ECO:0007669"/>
    <property type="project" value="TreeGrafter"/>
</dbReference>
<proteinExistence type="predicted"/>
<evidence type="ECO:0000313" key="3">
    <source>
        <dbReference type="EMBL" id="CAD9673690.1"/>
    </source>
</evidence>
<dbReference type="GO" id="GO:0005737">
    <property type="term" value="C:cytoplasm"/>
    <property type="evidence" value="ECO:0007669"/>
    <property type="project" value="TreeGrafter"/>
</dbReference>
<sequence>MSSEPAGEVPARPKLAIRTESTPSYATMSVEALAEELRGREGGRGVVVVDVRGDDRKGGHIPSSQWVAFPAFEAQAADRVAAWCSGGSSTAPAKICFYCQYSSERGPSCALTCAAKVAEAGFGDRAEVYLLQGGFHKWLNTFLGTGNEAALIEGFDPSLWVQQDSSWVYAPDVPFDFSCEENLPLHDQVEGQAEA</sequence>
<dbReference type="AlphaFoldDB" id="A0A7S2RKG5"/>
<dbReference type="InterPro" id="IPR001763">
    <property type="entry name" value="Rhodanese-like_dom"/>
</dbReference>